<dbReference type="OMA" id="DLVWGDW"/>
<reference evidence="12 13" key="1">
    <citation type="journal article" date="2015" name="Genome Biol. Evol.">
        <title>Phylogenomic analyses indicate that early fungi evolved digesting cell walls of algal ancestors of land plants.</title>
        <authorList>
            <person name="Chang Y."/>
            <person name="Wang S."/>
            <person name="Sekimoto S."/>
            <person name="Aerts A.L."/>
            <person name="Choi C."/>
            <person name="Clum A."/>
            <person name="LaButti K.M."/>
            <person name="Lindquist E.A."/>
            <person name="Yee Ngan C."/>
            <person name="Ohm R.A."/>
            <person name="Salamov A.A."/>
            <person name="Grigoriev I.V."/>
            <person name="Spatafora J.W."/>
            <person name="Berbee M.L."/>
        </authorList>
    </citation>
    <scope>NUCLEOTIDE SEQUENCE [LARGE SCALE GENOMIC DNA]</scope>
    <source>
        <strain evidence="12 13">NRRL 28638</strain>
    </source>
</reference>
<evidence type="ECO:0000256" key="4">
    <source>
        <dbReference type="ARBA" id="ARBA00022827"/>
    </source>
</evidence>
<keyword evidence="13" id="KW-1185">Reference proteome</keyword>
<dbReference type="EMBL" id="KQ964620">
    <property type="protein sequence ID" value="KXN67665.1"/>
    <property type="molecule type" value="Genomic_DNA"/>
</dbReference>
<name>A0A137NXZ7_CONC2</name>
<dbReference type="InterPro" id="IPR045024">
    <property type="entry name" value="NDH-2"/>
</dbReference>
<dbReference type="InterPro" id="IPR036188">
    <property type="entry name" value="FAD/NAD-bd_sf"/>
</dbReference>
<keyword evidence="4" id="KW-0274">FAD</keyword>
<dbReference type="AlphaFoldDB" id="A0A137NXZ7"/>
<dbReference type="PANTHER" id="PTHR43706">
    <property type="entry name" value="NADH DEHYDROGENASE"/>
    <property type="match status" value="1"/>
</dbReference>
<evidence type="ECO:0000256" key="7">
    <source>
        <dbReference type="ARBA" id="ARBA00023027"/>
    </source>
</evidence>
<evidence type="ECO:0000256" key="3">
    <source>
        <dbReference type="ARBA" id="ARBA00022630"/>
    </source>
</evidence>
<sequence length="533" mass="59907">MFRLGSRLLNTKPHSRLHASQFSNKINPRFQSTNSNGSNQGRFEWAKKGLRFTYRGTVLSLQLALAYVVISAYIHRNPKQYNLEGKDGVEAEKKKKIVILGTGWASTSFLKAIDSSDYDITVVSPRNYFLFTPLLPSCTVGTLEHRSIVEPIRYTTRHKPGKVRFVEAECTKIDHESNRITITDSSEIQGEVNSSTIDYDYLVVGCGAETATFGIPGVKEHACFLKEIDHAKEIRRKLSDCLAAATFDGQKSKEQERLLHMVVVGGGPTGVEYAAELHDFLEDDLKKWYPDMAGKFKITLIEAHQHVLASFSKQMINYTESTFKENNIEILNNTMVKEVKERSVVVQNSKKELEEIPCGLLVWAGGNMMRPVVRDLISNFPELQKNRRGVSVNDYLLMNGAQNIFVLGDAAATQYAPTAQVASQQGKYLARVFKGLNKADSEGVKDQAQVIEQMTKNVRPFQYTHNGSLAYIGSEKAIADIPILDTTYSFGGVATSLFWRSAYLSNLFSVRNFWMVVSDWTKTMVYGRDIARE</sequence>
<dbReference type="Gene3D" id="3.50.50.100">
    <property type="match status" value="1"/>
</dbReference>
<evidence type="ECO:0000313" key="12">
    <source>
        <dbReference type="EMBL" id="KXN67665.1"/>
    </source>
</evidence>
<keyword evidence="5" id="KW-0809">Transit peptide</keyword>
<comment type="similarity">
    <text evidence="1">Belongs to the NADH dehydrogenase family.</text>
</comment>
<dbReference type="OrthoDB" id="3244603at2759"/>
<dbReference type="PRINTS" id="PR00368">
    <property type="entry name" value="FADPNR"/>
</dbReference>
<dbReference type="Pfam" id="PF07992">
    <property type="entry name" value="Pyr_redox_2"/>
    <property type="match status" value="1"/>
</dbReference>
<evidence type="ECO:0000256" key="5">
    <source>
        <dbReference type="ARBA" id="ARBA00022946"/>
    </source>
</evidence>
<dbReference type="GO" id="GO:0050136">
    <property type="term" value="F:NADH dehydrogenase (quinone) (non-electrogenic) activity"/>
    <property type="evidence" value="ECO:0007669"/>
    <property type="project" value="UniProtKB-EC"/>
</dbReference>
<comment type="catalytic activity">
    <reaction evidence="8">
        <text>a quinone + NADH + H(+) = a quinol + NAD(+)</text>
        <dbReference type="Rhea" id="RHEA:46160"/>
        <dbReference type="ChEBI" id="CHEBI:15378"/>
        <dbReference type="ChEBI" id="CHEBI:24646"/>
        <dbReference type="ChEBI" id="CHEBI:57540"/>
        <dbReference type="ChEBI" id="CHEBI:57945"/>
        <dbReference type="ChEBI" id="CHEBI:132124"/>
        <dbReference type="EC" id="1.6.5.9"/>
    </reaction>
</comment>
<evidence type="ECO:0000259" key="11">
    <source>
        <dbReference type="Pfam" id="PF22366"/>
    </source>
</evidence>
<dbReference type="Proteomes" id="UP000070444">
    <property type="component" value="Unassembled WGS sequence"/>
</dbReference>
<evidence type="ECO:0000313" key="13">
    <source>
        <dbReference type="Proteomes" id="UP000070444"/>
    </source>
</evidence>
<organism evidence="12 13">
    <name type="scientific">Conidiobolus coronatus (strain ATCC 28846 / CBS 209.66 / NRRL 28638)</name>
    <name type="common">Delacroixia coronata</name>
    <dbReference type="NCBI Taxonomy" id="796925"/>
    <lineage>
        <taxon>Eukaryota</taxon>
        <taxon>Fungi</taxon>
        <taxon>Fungi incertae sedis</taxon>
        <taxon>Zoopagomycota</taxon>
        <taxon>Entomophthoromycotina</taxon>
        <taxon>Entomophthoromycetes</taxon>
        <taxon>Entomophthorales</taxon>
        <taxon>Ancylistaceae</taxon>
        <taxon>Conidiobolus</taxon>
    </lineage>
</organism>
<evidence type="ECO:0000256" key="2">
    <source>
        <dbReference type="ARBA" id="ARBA00012637"/>
    </source>
</evidence>
<gene>
    <name evidence="12" type="ORF">CONCODRAFT_10210</name>
</gene>
<evidence type="ECO:0000256" key="8">
    <source>
        <dbReference type="ARBA" id="ARBA00047599"/>
    </source>
</evidence>
<keyword evidence="7" id="KW-0520">NAD</keyword>
<evidence type="ECO:0000256" key="1">
    <source>
        <dbReference type="ARBA" id="ARBA00005272"/>
    </source>
</evidence>
<evidence type="ECO:0000256" key="9">
    <source>
        <dbReference type="ARBA" id="ARBA00049010"/>
    </source>
</evidence>
<dbReference type="PANTHER" id="PTHR43706:SF47">
    <property type="entry name" value="EXTERNAL NADH-UBIQUINONE OXIDOREDUCTASE 1, MITOCHONDRIAL-RELATED"/>
    <property type="match status" value="1"/>
</dbReference>
<protein>
    <recommendedName>
        <fullName evidence="2">NADH:ubiquinone reductase (non-electrogenic)</fullName>
        <ecNumber evidence="2">1.6.5.9</ecNumber>
    </recommendedName>
</protein>
<keyword evidence="6" id="KW-0560">Oxidoreductase</keyword>
<feature type="domain" description="External alternative NADH-ubiquinone oxidoreductase-like C-terminal" evidence="11">
    <location>
        <begin position="465"/>
        <end position="529"/>
    </location>
</feature>
<dbReference type="InterPro" id="IPR054585">
    <property type="entry name" value="NDH2-like_C"/>
</dbReference>
<dbReference type="EC" id="1.6.5.9" evidence="2"/>
<evidence type="ECO:0000256" key="6">
    <source>
        <dbReference type="ARBA" id="ARBA00023002"/>
    </source>
</evidence>
<dbReference type="Pfam" id="PF22366">
    <property type="entry name" value="NDH2_C"/>
    <property type="match status" value="1"/>
</dbReference>
<dbReference type="STRING" id="796925.A0A137NXZ7"/>
<dbReference type="GO" id="GO:0005739">
    <property type="term" value="C:mitochondrion"/>
    <property type="evidence" value="ECO:0007669"/>
    <property type="project" value="UniProtKB-ARBA"/>
</dbReference>
<dbReference type="SUPFAM" id="SSF51905">
    <property type="entry name" value="FAD/NAD(P)-binding domain"/>
    <property type="match status" value="2"/>
</dbReference>
<dbReference type="InterPro" id="IPR023753">
    <property type="entry name" value="FAD/NAD-binding_dom"/>
</dbReference>
<comment type="catalytic activity">
    <reaction evidence="9">
        <text>a ubiquinone + NADH + H(+) = a ubiquinol + NAD(+)</text>
        <dbReference type="Rhea" id="RHEA:23152"/>
        <dbReference type="Rhea" id="RHEA-COMP:9565"/>
        <dbReference type="Rhea" id="RHEA-COMP:9566"/>
        <dbReference type="ChEBI" id="CHEBI:15378"/>
        <dbReference type="ChEBI" id="CHEBI:16389"/>
        <dbReference type="ChEBI" id="CHEBI:17976"/>
        <dbReference type="ChEBI" id="CHEBI:57540"/>
        <dbReference type="ChEBI" id="CHEBI:57945"/>
    </reaction>
</comment>
<keyword evidence="3" id="KW-0285">Flavoprotein</keyword>
<evidence type="ECO:0000259" key="10">
    <source>
        <dbReference type="Pfam" id="PF07992"/>
    </source>
</evidence>
<proteinExistence type="inferred from homology"/>
<accession>A0A137NXZ7</accession>
<feature type="domain" description="FAD/NAD(P)-binding" evidence="10">
    <location>
        <begin position="96"/>
        <end position="426"/>
    </location>
</feature>